<evidence type="ECO:0000256" key="1">
    <source>
        <dbReference type="SAM" id="MobiDB-lite"/>
    </source>
</evidence>
<protein>
    <submittedName>
        <fullName evidence="3">Ubiquitin-like protein SMT3</fullName>
    </submittedName>
</protein>
<dbReference type="Proteomes" id="UP001362999">
    <property type="component" value="Unassembled WGS sequence"/>
</dbReference>
<feature type="domain" description="Ubiquitin-like" evidence="2">
    <location>
        <begin position="21"/>
        <end position="88"/>
    </location>
</feature>
<proteinExistence type="predicted"/>
<comment type="caution">
    <text evidence="3">The sequence shown here is derived from an EMBL/GenBank/DDBJ whole genome shotgun (WGS) entry which is preliminary data.</text>
</comment>
<name>A0AAW0CJR1_9AGAR</name>
<evidence type="ECO:0000259" key="2">
    <source>
        <dbReference type="PROSITE" id="PS50053"/>
    </source>
</evidence>
<dbReference type="SMART" id="SM00213">
    <property type="entry name" value="UBQ"/>
    <property type="match status" value="1"/>
</dbReference>
<organism evidence="3 4">
    <name type="scientific">Favolaschia claudopus</name>
    <dbReference type="NCBI Taxonomy" id="2862362"/>
    <lineage>
        <taxon>Eukaryota</taxon>
        <taxon>Fungi</taxon>
        <taxon>Dikarya</taxon>
        <taxon>Basidiomycota</taxon>
        <taxon>Agaricomycotina</taxon>
        <taxon>Agaricomycetes</taxon>
        <taxon>Agaricomycetidae</taxon>
        <taxon>Agaricales</taxon>
        <taxon>Marasmiineae</taxon>
        <taxon>Mycenaceae</taxon>
        <taxon>Favolaschia</taxon>
    </lineage>
</organism>
<dbReference type="Pfam" id="PF11976">
    <property type="entry name" value="Rad60-SLD"/>
    <property type="match status" value="1"/>
</dbReference>
<dbReference type="AlphaFoldDB" id="A0AAW0CJR1"/>
<evidence type="ECO:0000313" key="3">
    <source>
        <dbReference type="EMBL" id="KAK7039342.1"/>
    </source>
</evidence>
<dbReference type="InterPro" id="IPR000626">
    <property type="entry name" value="Ubiquitin-like_dom"/>
</dbReference>
<dbReference type="PANTHER" id="PTHR10562">
    <property type="entry name" value="SMALL UBIQUITIN-RELATED MODIFIER"/>
    <property type="match status" value="1"/>
</dbReference>
<keyword evidence="4" id="KW-1185">Reference proteome</keyword>
<reference evidence="3 4" key="1">
    <citation type="journal article" date="2024" name="J Genomics">
        <title>Draft genome sequencing and assembly of Favolaschia claudopus CIRM-BRFM 2984 isolated from oak limbs.</title>
        <authorList>
            <person name="Navarro D."/>
            <person name="Drula E."/>
            <person name="Chaduli D."/>
            <person name="Cazenave R."/>
            <person name="Ahrendt S."/>
            <person name="Wang J."/>
            <person name="Lipzen A."/>
            <person name="Daum C."/>
            <person name="Barry K."/>
            <person name="Grigoriev I.V."/>
            <person name="Favel A."/>
            <person name="Rosso M.N."/>
            <person name="Martin F."/>
        </authorList>
    </citation>
    <scope>NUCLEOTIDE SEQUENCE [LARGE SCALE GENOMIC DNA]</scope>
    <source>
        <strain evidence="3 4">CIRM-BRFM 2984</strain>
    </source>
</reference>
<feature type="region of interest" description="Disordered" evidence="1">
    <location>
        <begin position="1"/>
        <end position="21"/>
    </location>
</feature>
<gene>
    <name evidence="3" type="ORF">R3P38DRAFT_3310652</name>
</gene>
<dbReference type="PROSITE" id="PS50053">
    <property type="entry name" value="UBIQUITIN_2"/>
    <property type="match status" value="1"/>
</dbReference>
<dbReference type="SUPFAM" id="SSF54236">
    <property type="entry name" value="Ubiquitin-like"/>
    <property type="match status" value="1"/>
</dbReference>
<dbReference type="InterPro" id="IPR022617">
    <property type="entry name" value="Rad60/SUMO-like_dom"/>
</dbReference>
<dbReference type="EMBL" id="JAWWNJ010000016">
    <property type="protein sequence ID" value="KAK7039342.1"/>
    <property type="molecule type" value="Genomic_DNA"/>
</dbReference>
<dbReference type="InterPro" id="IPR029071">
    <property type="entry name" value="Ubiquitin-like_domsf"/>
</dbReference>
<evidence type="ECO:0000313" key="4">
    <source>
        <dbReference type="Proteomes" id="UP001362999"/>
    </source>
</evidence>
<accession>A0AAW0CJR1</accession>
<dbReference type="Gene3D" id="3.10.20.90">
    <property type="entry name" value="Phosphatidylinositol 3-kinase Catalytic Subunit, Chain A, domain 1"/>
    <property type="match status" value="1"/>
</dbReference>
<sequence>MSEEDQQGPPQEEVKTEDPQSTINIKVVSSVGEEVFFKIKRSTKLSKLQGAYASKVGKDVGSIRFLYDGERINDDDTPASLDMEDNGTAGAIQFVASLTPPTFADTIDVMVEQVGGVWLRRP</sequence>